<feature type="domain" description="PilX/PilW C-terminal" evidence="2">
    <location>
        <begin position="82"/>
        <end position="169"/>
    </location>
</feature>
<dbReference type="Proteomes" id="UP001595692">
    <property type="component" value="Unassembled WGS sequence"/>
</dbReference>
<reference evidence="5" key="1">
    <citation type="journal article" date="2019" name="Int. J. Syst. Evol. Microbiol.">
        <title>The Global Catalogue of Microorganisms (GCM) 10K type strain sequencing project: providing services to taxonomists for standard genome sequencing and annotation.</title>
        <authorList>
            <consortium name="The Broad Institute Genomics Platform"/>
            <consortium name="The Broad Institute Genome Sequencing Center for Infectious Disease"/>
            <person name="Wu L."/>
            <person name="Ma J."/>
        </authorList>
    </citation>
    <scope>NUCLEOTIDE SEQUENCE [LARGE SCALE GENOMIC DNA]</scope>
    <source>
        <strain evidence="5">CCUG 54939</strain>
    </source>
</reference>
<evidence type="ECO:0000256" key="1">
    <source>
        <dbReference type="SAM" id="Phobius"/>
    </source>
</evidence>
<organism evidence="4 5">
    <name type="scientific">Pseudaeromonas sharmana</name>
    <dbReference type="NCBI Taxonomy" id="328412"/>
    <lineage>
        <taxon>Bacteria</taxon>
        <taxon>Pseudomonadati</taxon>
        <taxon>Pseudomonadota</taxon>
        <taxon>Gammaproteobacteria</taxon>
        <taxon>Aeromonadales</taxon>
        <taxon>Aeromonadaceae</taxon>
        <taxon>Pseudaeromonas</taxon>
    </lineage>
</organism>
<dbReference type="EMBL" id="JBHSAF010000015">
    <property type="protein sequence ID" value="MFC3914800.1"/>
    <property type="molecule type" value="Genomic_DNA"/>
</dbReference>
<feature type="transmembrane region" description="Helical" evidence="1">
    <location>
        <begin position="12"/>
        <end position="33"/>
    </location>
</feature>
<sequence>MRTSSSYQHQRGMVLVICLIMLLLLTLTGLVAMQGSSLQEKMTSNSRDSEHAFLAAEAVLRDGEELIATSGATLTFAANGSNGLYDKMASGATATDWRDDTTIWRSGSAISGIADTPHYFVERLPEVINKGKSLEADTPLETTIIYRVTASAVGQTAHSRAVLQSTFRR</sequence>
<dbReference type="Pfam" id="PF13681">
    <property type="entry name" value="PilX"/>
    <property type="match status" value="1"/>
</dbReference>
<comment type="caution">
    <text evidence="4">The sequence shown here is derived from an EMBL/GenBank/DDBJ whole genome shotgun (WGS) entry which is preliminary data.</text>
</comment>
<dbReference type="Pfam" id="PF14341">
    <property type="entry name" value="PilX_N"/>
    <property type="match status" value="1"/>
</dbReference>
<feature type="domain" description="Type 4 fimbrial biogenesis protein PilX N-terminal" evidence="3">
    <location>
        <begin position="11"/>
        <end position="61"/>
    </location>
</feature>
<proteinExistence type="predicted"/>
<protein>
    <submittedName>
        <fullName evidence="4">PilX N-terminal domain-containing pilus assembly protein</fullName>
    </submittedName>
</protein>
<keyword evidence="1" id="KW-1133">Transmembrane helix</keyword>
<dbReference type="RefSeq" id="WP_377154164.1">
    <property type="nucleotide sequence ID" value="NZ_JBHSAF010000015.1"/>
</dbReference>
<name>A0ABV8CRF6_9GAMM</name>
<gene>
    <name evidence="4" type="ORF">ACFOSS_15225</name>
</gene>
<evidence type="ECO:0000259" key="2">
    <source>
        <dbReference type="Pfam" id="PF13681"/>
    </source>
</evidence>
<keyword evidence="5" id="KW-1185">Reference proteome</keyword>
<accession>A0ABV8CRF6</accession>
<evidence type="ECO:0000259" key="3">
    <source>
        <dbReference type="Pfam" id="PF14341"/>
    </source>
</evidence>
<dbReference type="InterPro" id="IPR025205">
    <property type="entry name" value="PilX/PilW_C"/>
</dbReference>
<dbReference type="InterPro" id="IPR025746">
    <property type="entry name" value="PilX_N_dom"/>
</dbReference>
<evidence type="ECO:0000313" key="4">
    <source>
        <dbReference type="EMBL" id="MFC3914800.1"/>
    </source>
</evidence>
<keyword evidence="1" id="KW-0472">Membrane</keyword>
<evidence type="ECO:0000313" key="5">
    <source>
        <dbReference type="Proteomes" id="UP001595692"/>
    </source>
</evidence>
<keyword evidence="1" id="KW-0812">Transmembrane</keyword>